<dbReference type="AlphaFoldDB" id="A0A7C8GT24"/>
<gene>
    <name evidence="1" type="ORF">F9U64_10380</name>
</gene>
<name>A0A7C8GT24_9BACI</name>
<evidence type="ECO:0000313" key="1">
    <source>
        <dbReference type="EMBL" id="KAB8136234.1"/>
    </source>
</evidence>
<keyword evidence="2" id="KW-1185">Reference proteome</keyword>
<evidence type="ECO:0000313" key="2">
    <source>
        <dbReference type="Proteomes" id="UP000480246"/>
    </source>
</evidence>
<dbReference type="EMBL" id="WEID01000050">
    <property type="protein sequence ID" value="KAB8136234.1"/>
    <property type="molecule type" value="Genomic_DNA"/>
</dbReference>
<accession>A0A7C8GT24</accession>
<sequence length="225" mass="26680">MKKKLFLFISFFFILFWISSQKEPTFVKNDNTLEEFRYNQLVDFMEEKSEENEYFDYGFEYVNQNCLDYGCERNLSILTSHDTNEKELKNEINKEIKRLKLNYNLDITQRNLFKLEAEKRWGIITNKISSYLEEEKQINGIQISSHIFTFHTLTELLLLLNSELSTVAEVLSNSNPESNIIVKIRVINNSNQSNESLKKRIEKFLTTHDMKNTIGDDSYQVNIIK</sequence>
<organism evidence="1 2">
    <name type="scientific">Gracilibacillus oryzae</name>
    <dbReference type="NCBI Taxonomy" id="1672701"/>
    <lineage>
        <taxon>Bacteria</taxon>
        <taxon>Bacillati</taxon>
        <taxon>Bacillota</taxon>
        <taxon>Bacilli</taxon>
        <taxon>Bacillales</taxon>
        <taxon>Bacillaceae</taxon>
        <taxon>Gracilibacillus</taxon>
    </lineage>
</organism>
<comment type="caution">
    <text evidence="1">The sequence shown here is derived from an EMBL/GenBank/DDBJ whole genome shotgun (WGS) entry which is preliminary data.</text>
</comment>
<dbReference type="RefSeq" id="WP_153403104.1">
    <property type="nucleotide sequence ID" value="NZ_ML762430.1"/>
</dbReference>
<protein>
    <submittedName>
        <fullName evidence="1">DUF4030 domain-containing protein</fullName>
    </submittedName>
</protein>
<proteinExistence type="predicted"/>
<dbReference type="Proteomes" id="UP000480246">
    <property type="component" value="Unassembled WGS sequence"/>
</dbReference>
<reference evidence="1 2" key="1">
    <citation type="submission" date="2019-10" db="EMBL/GenBank/DDBJ databases">
        <title>Gracilibacillus sp. nov. isolated from rice seeds.</title>
        <authorList>
            <person name="He S."/>
        </authorList>
    </citation>
    <scope>NUCLEOTIDE SEQUENCE [LARGE SCALE GENOMIC DNA]</scope>
    <source>
        <strain evidence="1 2">TD8</strain>
    </source>
</reference>